<feature type="region of interest" description="Disordered" evidence="1">
    <location>
        <begin position="183"/>
        <end position="202"/>
    </location>
</feature>
<keyword evidence="2" id="KW-0732">Signal</keyword>
<evidence type="ECO:0000313" key="5">
    <source>
        <dbReference type="Proteomes" id="UP001530400"/>
    </source>
</evidence>
<dbReference type="PANTHER" id="PTHR46546:SF4">
    <property type="entry name" value="SHEWANELLA-LIKE PROTEIN PHOSPHATASE 1"/>
    <property type="match status" value="1"/>
</dbReference>
<dbReference type="InterPro" id="IPR004843">
    <property type="entry name" value="Calcineurin-like_PHP"/>
</dbReference>
<feature type="compositionally biased region" description="Low complexity" evidence="1">
    <location>
        <begin position="185"/>
        <end position="198"/>
    </location>
</feature>
<evidence type="ECO:0000256" key="2">
    <source>
        <dbReference type="SAM" id="SignalP"/>
    </source>
</evidence>
<comment type="caution">
    <text evidence="4">The sequence shown here is derived from an EMBL/GenBank/DDBJ whole genome shotgun (WGS) entry which is preliminary data.</text>
</comment>
<dbReference type="AlphaFoldDB" id="A0ABD3QL76"/>
<evidence type="ECO:0000256" key="1">
    <source>
        <dbReference type="SAM" id="MobiDB-lite"/>
    </source>
</evidence>
<dbReference type="InterPro" id="IPR029052">
    <property type="entry name" value="Metallo-depent_PP-like"/>
</dbReference>
<evidence type="ECO:0000313" key="4">
    <source>
        <dbReference type="EMBL" id="KAL3800714.1"/>
    </source>
</evidence>
<gene>
    <name evidence="4" type="ORF">ACHAWO_013256</name>
</gene>
<feature type="chain" id="PRO_5044851509" description="Calcineurin-like phosphoesterase domain-containing protein" evidence="2">
    <location>
        <begin position="20"/>
        <end position="483"/>
    </location>
</feature>
<evidence type="ECO:0000259" key="3">
    <source>
        <dbReference type="Pfam" id="PF00149"/>
    </source>
</evidence>
<organism evidence="4 5">
    <name type="scientific">Cyclotella atomus</name>
    <dbReference type="NCBI Taxonomy" id="382360"/>
    <lineage>
        <taxon>Eukaryota</taxon>
        <taxon>Sar</taxon>
        <taxon>Stramenopiles</taxon>
        <taxon>Ochrophyta</taxon>
        <taxon>Bacillariophyta</taxon>
        <taxon>Coscinodiscophyceae</taxon>
        <taxon>Thalassiosirophycidae</taxon>
        <taxon>Stephanodiscales</taxon>
        <taxon>Stephanodiscaceae</taxon>
        <taxon>Cyclotella</taxon>
    </lineage>
</organism>
<keyword evidence="5" id="KW-1185">Reference proteome</keyword>
<dbReference type="EMBL" id="JALLPJ020000155">
    <property type="protein sequence ID" value="KAL3800714.1"/>
    <property type="molecule type" value="Genomic_DNA"/>
</dbReference>
<dbReference type="Proteomes" id="UP001530400">
    <property type="component" value="Unassembled WGS sequence"/>
</dbReference>
<dbReference type="SUPFAM" id="SSF56300">
    <property type="entry name" value="Metallo-dependent phosphatases"/>
    <property type="match status" value="1"/>
</dbReference>
<feature type="domain" description="Calcineurin-like phosphoesterase" evidence="3">
    <location>
        <begin position="53"/>
        <end position="192"/>
    </location>
</feature>
<feature type="signal peptide" evidence="2">
    <location>
        <begin position="1"/>
        <end position="19"/>
    </location>
</feature>
<dbReference type="PANTHER" id="PTHR46546">
    <property type="entry name" value="SHEWANELLA-LIKE PROTEIN PHOSPHATASE 1"/>
    <property type="match status" value="1"/>
</dbReference>
<dbReference type="Pfam" id="PF00149">
    <property type="entry name" value="Metallophos"/>
    <property type="match status" value="1"/>
</dbReference>
<sequence>MKHYLALVLLNALLAAAAGSSPPSSNNEPNLIKQSEQECTTPGECAASTISSVYVIGDLHGDVLCTVSWVNRTGLIDNLFHPELVVNQSLPLHQRLNPSSKWRWSHELSSLVFMGDYVDKGPTSKQTVEFVRDLTLQFPDRVTALLGNHELELLRDRDARISPESRYGSYSYASIHPGEYHNYFDGSSGDNGDSTSNNPRSLDHNDEVVLNLLLEASMEVYSFGAHNAVRFVPSVPAPSNGQRAMYAITDIIPPEHRVLAKERLEEYQDAYYASYRSGTPLGRWLESRPIAHFAEEISTLFVHGGVHPDIGKTYLAKGKESVHKLNSIWHEHSMESKLFDFLESSSEGKVVYSLLTHRGNHPGYSKWESHGHVDDNPDDNDAVCVDLKNLLIDTPDIHRIAVGHTPDFNVRFYCNQQFLALDSMLGRGIRQIGNEYCPWHGHDMKDIPKISKNGKYKCDDIPGDCSGETVRLDSDGSINILKL</sequence>
<protein>
    <recommendedName>
        <fullName evidence="3">Calcineurin-like phosphoesterase domain-containing protein</fullName>
    </recommendedName>
</protein>
<accession>A0ABD3QL76</accession>
<reference evidence="4 5" key="1">
    <citation type="submission" date="2024-10" db="EMBL/GenBank/DDBJ databases">
        <title>Updated reference genomes for cyclostephanoid diatoms.</title>
        <authorList>
            <person name="Roberts W.R."/>
            <person name="Alverson A.J."/>
        </authorList>
    </citation>
    <scope>NUCLEOTIDE SEQUENCE [LARGE SCALE GENOMIC DNA]</scope>
    <source>
        <strain evidence="4 5">AJA010-31</strain>
    </source>
</reference>
<dbReference type="Gene3D" id="3.60.21.10">
    <property type="match status" value="1"/>
</dbReference>
<name>A0ABD3QL76_9STRA</name>
<proteinExistence type="predicted"/>